<dbReference type="OrthoDB" id="10029800at2759"/>
<dbReference type="SUPFAM" id="SSF49417">
    <property type="entry name" value="p53-like transcription factors"/>
    <property type="match status" value="1"/>
</dbReference>
<comment type="subcellular location">
    <subcellularLocation>
        <location evidence="1">Nucleus</location>
    </subcellularLocation>
</comment>
<dbReference type="PANTHER" id="PTHR11950:SF49">
    <property type="entry name" value="PROTEIN LOZENGE"/>
    <property type="match status" value="1"/>
</dbReference>
<keyword evidence="2" id="KW-0805">Transcription regulation</keyword>
<comment type="caution">
    <text evidence="5">The sequence shown here is derived from an EMBL/GenBank/DDBJ whole genome shotgun (WGS) entry which is preliminary data.</text>
</comment>
<name>A0A8S4E8V6_PLUXY</name>
<dbReference type="InterPro" id="IPR012346">
    <property type="entry name" value="p53/RUNT-type_TF_DNA-bd_sf"/>
</dbReference>
<evidence type="ECO:0000256" key="3">
    <source>
        <dbReference type="ARBA" id="ARBA00023163"/>
    </source>
</evidence>
<evidence type="ECO:0000256" key="4">
    <source>
        <dbReference type="ARBA" id="ARBA00023242"/>
    </source>
</evidence>
<sequence length="417" mass="46415">MGCMFEDMHLPFEPRGRRRREMSEWELYFESLKSAAQSEHGPDLITTNSPDLMCTALPEHWRSNKTLQNGFKVVALGVVADGTEVTVRAGNDENHAAELKNNTARMKNCVAKFQDLRFVGRSGRGKSFTLTITISSSPPQVATYNKAIKVTVDGPRVPRSKTSTNASPHSLRGYSRPLLRDIEYPFKCAPAAPRGRSLSHEELEYRTNRDDLPSGHIIPIPDVNEWTTGSSGYHPSPPMYPGYGSLSSQYHISPVLPEMPALGHPDYSGYQPTPSYNLKSSPNNTTLAELNPPSQRYDNSYYWPANTCNQYPQYPNNNAACLQPHTPYMNPNPQLIVPHLYSTVNQNQIHVHLHSTADKSLEQFPGEIKISDIDGAISITTDLQGEASGMIASCEPTDEMKHGLYGAGSQDHVWRPY</sequence>
<organism evidence="5 6">
    <name type="scientific">Plutella xylostella</name>
    <name type="common">Diamondback moth</name>
    <name type="synonym">Plutella maculipennis</name>
    <dbReference type="NCBI Taxonomy" id="51655"/>
    <lineage>
        <taxon>Eukaryota</taxon>
        <taxon>Metazoa</taxon>
        <taxon>Ecdysozoa</taxon>
        <taxon>Arthropoda</taxon>
        <taxon>Hexapoda</taxon>
        <taxon>Insecta</taxon>
        <taxon>Pterygota</taxon>
        <taxon>Neoptera</taxon>
        <taxon>Endopterygota</taxon>
        <taxon>Lepidoptera</taxon>
        <taxon>Glossata</taxon>
        <taxon>Ditrysia</taxon>
        <taxon>Yponomeutoidea</taxon>
        <taxon>Plutellidae</taxon>
        <taxon>Plutella</taxon>
    </lineage>
</organism>
<dbReference type="GO" id="GO:0000978">
    <property type="term" value="F:RNA polymerase II cis-regulatory region sequence-specific DNA binding"/>
    <property type="evidence" value="ECO:0007669"/>
    <property type="project" value="TreeGrafter"/>
</dbReference>
<dbReference type="Pfam" id="PF00853">
    <property type="entry name" value="Runt"/>
    <property type="match status" value="1"/>
</dbReference>
<dbReference type="Proteomes" id="UP000653454">
    <property type="component" value="Unassembled WGS sequence"/>
</dbReference>
<dbReference type="InterPro" id="IPR013524">
    <property type="entry name" value="Runt_dom"/>
</dbReference>
<proteinExistence type="predicted"/>
<evidence type="ECO:0000313" key="5">
    <source>
        <dbReference type="EMBL" id="CAG9112098.1"/>
    </source>
</evidence>
<dbReference type="PRINTS" id="PR00967">
    <property type="entry name" value="ONCOGENEAML1"/>
</dbReference>
<keyword evidence="3" id="KW-0804">Transcription</keyword>
<dbReference type="AlphaFoldDB" id="A0A8S4E8V6"/>
<gene>
    <name evidence="5" type="ORF">PLXY2_LOCUS4765</name>
</gene>
<dbReference type="GO" id="GO:0005634">
    <property type="term" value="C:nucleus"/>
    <property type="evidence" value="ECO:0007669"/>
    <property type="project" value="UniProtKB-SubCell"/>
</dbReference>
<dbReference type="Gene3D" id="2.60.40.720">
    <property type="match status" value="1"/>
</dbReference>
<dbReference type="InterPro" id="IPR008967">
    <property type="entry name" value="p53-like_TF_DNA-bd_sf"/>
</dbReference>
<evidence type="ECO:0000256" key="2">
    <source>
        <dbReference type="ARBA" id="ARBA00023015"/>
    </source>
</evidence>
<evidence type="ECO:0000313" key="6">
    <source>
        <dbReference type="Proteomes" id="UP000653454"/>
    </source>
</evidence>
<reference evidence="5" key="1">
    <citation type="submission" date="2020-11" db="EMBL/GenBank/DDBJ databases">
        <authorList>
            <person name="Whiteford S."/>
        </authorList>
    </citation>
    <scope>NUCLEOTIDE SEQUENCE</scope>
</reference>
<dbReference type="PROSITE" id="PS51062">
    <property type="entry name" value="RUNT"/>
    <property type="match status" value="1"/>
</dbReference>
<dbReference type="EMBL" id="CAJHNJ030000013">
    <property type="protein sequence ID" value="CAG9112098.1"/>
    <property type="molecule type" value="Genomic_DNA"/>
</dbReference>
<keyword evidence="4" id="KW-0539">Nucleus</keyword>
<evidence type="ECO:0000256" key="1">
    <source>
        <dbReference type="ARBA" id="ARBA00004123"/>
    </source>
</evidence>
<keyword evidence="6" id="KW-1185">Reference proteome</keyword>
<dbReference type="GO" id="GO:0000981">
    <property type="term" value="F:DNA-binding transcription factor activity, RNA polymerase II-specific"/>
    <property type="evidence" value="ECO:0007669"/>
    <property type="project" value="TreeGrafter"/>
</dbReference>
<dbReference type="GO" id="GO:0005524">
    <property type="term" value="F:ATP binding"/>
    <property type="evidence" value="ECO:0007669"/>
    <property type="project" value="InterPro"/>
</dbReference>
<protein>
    <submittedName>
        <fullName evidence="5">(diamondback moth) hypothetical protein</fullName>
    </submittedName>
</protein>
<dbReference type="PANTHER" id="PTHR11950">
    <property type="entry name" value="RUNT RELATED"/>
    <property type="match status" value="1"/>
</dbReference>
<accession>A0A8S4E8V6</accession>
<dbReference type="InterPro" id="IPR000040">
    <property type="entry name" value="AML1_Runt"/>
</dbReference>